<keyword evidence="8" id="KW-0449">Lipoprotein</keyword>
<feature type="transmembrane region" description="Helical" evidence="7">
    <location>
        <begin position="177"/>
        <end position="197"/>
    </location>
</feature>
<feature type="transmembrane region" description="Helical" evidence="7">
    <location>
        <begin position="20"/>
        <end position="39"/>
    </location>
</feature>
<dbReference type="AlphaFoldDB" id="A0A4R3J508"/>
<proteinExistence type="inferred from homology"/>
<dbReference type="GO" id="GO:0008961">
    <property type="term" value="F:phosphatidylglycerol-prolipoprotein diacylglyceryl transferase activity"/>
    <property type="evidence" value="ECO:0007669"/>
    <property type="project" value="UniProtKB-UniRule"/>
</dbReference>
<dbReference type="PROSITE" id="PS01311">
    <property type="entry name" value="LGT"/>
    <property type="match status" value="1"/>
</dbReference>
<feature type="transmembrane region" description="Helical" evidence="7">
    <location>
        <begin position="123"/>
        <end position="144"/>
    </location>
</feature>
<comment type="subcellular location">
    <subcellularLocation>
        <location evidence="7">Cell membrane</location>
        <topology evidence="7">Multi-pass membrane protein</topology>
    </subcellularLocation>
</comment>
<dbReference type="NCBIfam" id="TIGR00544">
    <property type="entry name" value="lgt"/>
    <property type="match status" value="1"/>
</dbReference>
<dbReference type="EC" id="2.5.1.145" evidence="7"/>
<comment type="catalytic activity">
    <reaction evidence="7">
        <text>L-cysteinyl-[prolipoprotein] + a 1,2-diacyl-sn-glycero-3-phospho-(1'-sn-glycerol) = an S-1,2-diacyl-sn-glyceryl-L-cysteinyl-[prolipoprotein] + sn-glycerol 1-phosphate + H(+)</text>
        <dbReference type="Rhea" id="RHEA:56712"/>
        <dbReference type="Rhea" id="RHEA-COMP:14679"/>
        <dbReference type="Rhea" id="RHEA-COMP:14680"/>
        <dbReference type="ChEBI" id="CHEBI:15378"/>
        <dbReference type="ChEBI" id="CHEBI:29950"/>
        <dbReference type="ChEBI" id="CHEBI:57685"/>
        <dbReference type="ChEBI" id="CHEBI:64716"/>
        <dbReference type="ChEBI" id="CHEBI:140658"/>
        <dbReference type="EC" id="2.5.1.145"/>
    </reaction>
</comment>
<dbReference type="OrthoDB" id="871140at2"/>
<evidence type="ECO:0000313" key="8">
    <source>
        <dbReference type="EMBL" id="TCS60898.1"/>
    </source>
</evidence>
<keyword evidence="2 7" id="KW-1003">Cell membrane</keyword>
<evidence type="ECO:0000256" key="1">
    <source>
        <dbReference type="ARBA" id="ARBA00007150"/>
    </source>
</evidence>
<evidence type="ECO:0000256" key="6">
    <source>
        <dbReference type="ARBA" id="ARBA00023136"/>
    </source>
</evidence>
<dbReference type="EMBL" id="SLZW01000009">
    <property type="protein sequence ID" value="TCS60898.1"/>
    <property type="molecule type" value="Genomic_DNA"/>
</dbReference>
<feature type="binding site" evidence="7">
    <location>
        <position position="142"/>
    </location>
    <ligand>
        <name>a 1,2-diacyl-sn-glycero-3-phospho-(1'-sn-glycerol)</name>
        <dbReference type="ChEBI" id="CHEBI:64716"/>
    </ligand>
</feature>
<accession>A0A4R3J508</accession>
<dbReference type="PANTHER" id="PTHR30589">
    <property type="entry name" value="PROLIPOPROTEIN DIACYLGLYCERYL TRANSFERASE"/>
    <property type="match status" value="1"/>
</dbReference>
<dbReference type="Pfam" id="PF01790">
    <property type="entry name" value="LGT"/>
    <property type="match status" value="1"/>
</dbReference>
<keyword evidence="5 7" id="KW-1133">Transmembrane helix</keyword>
<comment type="caution">
    <text evidence="8">The sequence shown here is derived from an EMBL/GenBank/DDBJ whole genome shotgun (WGS) entry which is preliminary data.</text>
</comment>
<gene>
    <name evidence="7" type="primary">lgt</name>
    <name evidence="8" type="ORF">EDD55_10958</name>
</gene>
<comment type="pathway">
    <text evidence="7">Protein modification; lipoprotein biosynthesis (diacylglyceryl transfer).</text>
</comment>
<protein>
    <recommendedName>
        <fullName evidence="7">Phosphatidylglycerol--prolipoprotein diacylglyceryl transferase</fullName>
        <ecNumber evidence="7">2.5.1.145</ecNumber>
    </recommendedName>
</protein>
<dbReference type="GO" id="GO:0042158">
    <property type="term" value="P:lipoprotein biosynthetic process"/>
    <property type="evidence" value="ECO:0007669"/>
    <property type="project" value="UniProtKB-UniRule"/>
</dbReference>
<dbReference type="UniPathway" id="UPA00664"/>
<evidence type="ECO:0000313" key="9">
    <source>
        <dbReference type="Proteomes" id="UP000295304"/>
    </source>
</evidence>
<keyword evidence="4 7" id="KW-0812">Transmembrane</keyword>
<reference evidence="8 9" key="1">
    <citation type="submission" date="2019-03" db="EMBL/GenBank/DDBJ databases">
        <title>Genomic Encyclopedia of Type Strains, Phase IV (KMG-IV): sequencing the most valuable type-strain genomes for metagenomic binning, comparative biology and taxonomic classification.</title>
        <authorList>
            <person name="Goeker M."/>
        </authorList>
    </citation>
    <scope>NUCLEOTIDE SEQUENCE [LARGE SCALE GENOMIC DNA]</scope>
    <source>
        <strain evidence="8 9">DSM 101688</strain>
    </source>
</reference>
<keyword evidence="3 7" id="KW-0808">Transferase</keyword>
<evidence type="ECO:0000256" key="5">
    <source>
        <dbReference type="ARBA" id="ARBA00022989"/>
    </source>
</evidence>
<dbReference type="HAMAP" id="MF_01147">
    <property type="entry name" value="Lgt"/>
    <property type="match status" value="1"/>
</dbReference>
<feature type="transmembrane region" description="Helical" evidence="7">
    <location>
        <begin position="242"/>
        <end position="261"/>
    </location>
</feature>
<sequence>MSFVIAFPNIDPVLVHLGPLAIRWYSLAYIVGILAGWRYMVGLAARPPYAATRAQIDDFIVWATLGVVLGGRTGYVLFYNLEYYAQHPLHILYVWEGGMSFHGGMIGVALAGYLFVRSRKIAFWPFLDLAACAAPIGLFFGRIANFINGELYGRVSDVPWAMVFPRGGPLPRHPSQLYESALEGFVLFFVLHFLWRVPAVRRRPGVLTGVFLAGYGLARASIEQFRQPDVQVGFLPGGTTMGQWLSAPMIVGGVVLIVYFLRRAPVPLTPRPDELQENAPKGGA</sequence>
<evidence type="ECO:0000256" key="4">
    <source>
        <dbReference type="ARBA" id="ARBA00022692"/>
    </source>
</evidence>
<dbReference type="RefSeq" id="WP_132939725.1">
    <property type="nucleotide sequence ID" value="NZ_CP119676.1"/>
</dbReference>
<evidence type="ECO:0000256" key="2">
    <source>
        <dbReference type="ARBA" id="ARBA00022475"/>
    </source>
</evidence>
<dbReference type="GO" id="GO:0005886">
    <property type="term" value="C:plasma membrane"/>
    <property type="evidence" value="ECO:0007669"/>
    <property type="project" value="UniProtKB-SubCell"/>
</dbReference>
<comment type="function">
    <text evidence="7">Catalyzes the transfer of the diacylglyceryl group from phosphatidylglycerol to the sulfhydryl group of the N-terminal cysteine of a prolipoprotein, the first step in the formation of mature lipoproteins.</text>
</comment>
<comment type="similarity">
    <text evidence="1 7">Belongs to the Lgt family.</text>
</comment>
<name>A0A4R3J508_9PROT</name>
<keyword evidence="9" id="KW-1185">Reference proteome</keyword>
<evidence type="ECO:0000256" key="7">
    <source>
        <dbReference type="HAMAP-Rule" id="MF_01147"/>
    </source>
</evidence>
<dbReference type="PANTHER" id="PTHR30589:SF0">
    <property type="entry name" value="PHOSPHATIDYLGLYCEROL--PROLIPOPROTEIN DIACYLGLYCERYL TRANSFERASE"/>
    <property type="match status" value="1"/>
</dbReference>
<evidence type="ECO:0000256" key="3">
    <source>
        <dbReference type="ARBA" id="ARBA00022679"/>
    </source>
</evidence>
<keyword evidence="6 7" id="KW-0472">Membrane</keyword>
<dbReference type="Proteomes" id="UP000295304">
    <property type="component" value="Unassembled WGS sequence"/>
</dbReference>
<dbReference type="InterPro" id="IPR001640">
    <property type="entry name" value="Lgt"/>
</dbReference>
<feature type="transmembrane region" description="Helical" evidence="7">
    <location>
        <begin position="204"/>
        <end position="222"/>
    </location>
</feature>
<feature type="transmembrane region" description="Helical" evidence="7">
    <location>
        <begin position="59"/>
        <end position="79"/>
    </location>
</feature>
<organism evidence="8 9">
    <name type="scientific">Varunaivibrio sulfuroxidans</name>
    <dbReference type="NCBI Taxonomy" id="1773489"/>
    <lineage>
        <taxon>Bacteria</taxon>
        <taxon>Pseudomonadati</taxon>
        <taxon>Pseudomonadota</taxon>
        <taxon>Alphaproteobacteria</taxon>
        <taxon>Rhodospirillales</taxon>
        <taxon>Magnetovibrionaceae</taxon>
        <taxon>Varunaivibrio</taxon>
    </lineage>
</organism>
<feature type="transmembrane region" description="Helical" evidence="7">
    <location>
        <begin position="99"/>
        <end position="116"/>
    </location>
</feature>